<gene>
    <name evidence="2" type="ORF">THOM_0931</name>
</gene>
<protein>
    <submittedName>
        <fullName evidence="2">Uncharacterized protein</fullName>
    </submittedName>
</protein>
<dbReference type="VEuPathDB" id="MicrosporidiaDB:THOM_0931"/>
<keyword evidence="3" id="KW-1185">Reference proteome</keyword>
<evidence type="ECO:0000256" key="1">
    <source>
        <dbReference type="SAM" id="MobiDB-lite"/>
    </source>
</evidence>
<reference evidence="2 3" key="1">
    <citation type="journal article" date="2012" name="PLoS Pathog.">
        <title>The genome of the obligate intracellular parasite Trachipleistophora hominis: new insights into microsporidian genome dynamics and reductive evolution.</title>
        <authorList>
            <person name="Heinz E."/>
            <person name="Williams T.A."/>
            <person name="Nakjang S."/>
            <person name="Noel C.J."/>
            <person name="Swan D.C."/>
            <person name="Goldberg A.V."/>
            <person name="Harris S.R."/>
            <person name="Weinmaier T."/>
            <person name="Markert S."/>
            <person name="Becher D."/>
            <person name="Bernhardt J."/>
            <person name="Dagan T."/>
            <person name="Hacker C."/>
            <person name="Lucocq J.M."/>
            <person name="Schweder T."/>
            <person name="Rattei T."/>
            <person name="Hall N."/>
            <person name="Hirt R.P."/>
            <person name="Embley T.M."/>
        </authorList>
    </citation>
    <scope>NUCLEOTIDE SEQUENCE [LARGE SCALE GENOMIC DNA]</scope>
</reference>
<evidence type="ECO:0000313" key="3">
    <source>
        <dbReference type="Proteomes" id="UP000011185"/>
    </source>
</evidence>
<sequence length="38" mass="4442">MKKIEVNDEQGEFYPNAKDESETASVVRQGNMLDWRLL</sequence>
<accession>L7JYH0</accession>
<name>L7JYH0_TRAHO</name>
<feature type="region of interest" description="Disordered" evidence="1">
    <location>
        <begin position="1"/>
        <end position="25"/>
    </location>
</feature>
<dbReference type="EMBL" id="JH993875">
    <property type="protein sequence ID" value="ELQ76096.1"/>
    <property type="molecule type" value="Genomic_DNA"/>
</dbReference>
<evidence type="ECO:0000313" key="2">
    <source>
        <dbReference type="EMBL" id="ELQ76096.1"/>
    </source>
</evidence>
<proteinExistence type="predicted"/>
<organism evidence="2 3">
    <name type="scientific">Trachipleistophora hominis</name>
    <name type="common">Microsporidian parasite</name>
    <dbReference type="NCBI Taxonomy" id="72359"/>
    <lineage>
        <taxon>Eukaryota</taxon>
        <taxon>Fungi</taxon>
        <taxon>Fungi incertae sedis</taxon>
        <taxon>Microsporidia</taxon>
        <taxon>Pleistophoridae</taxon>
        <taxon>Trachipleistophora</taxon>
    </lineage>
</organism>
<dbReference type="InParanoid" id="L7JYH0"/>
<dbReference type="HOGENOM" id="CLU_3335898_0_0_1"/>
<dbReference type="AlphaFoldDB" id="L7JYH0"/>
<dbReference type="Proteomes" id="UP000011185">
    <property type="component" value="Unassembled WGS sequence"/>
</dbReference>